<dbReference type="PANTHER" id="PTHR44086:SF10">
    <property type="entry name" value="THIOSULFATE SULFURTRANSFERASE_RHODANESE-LIKE DOMAIN-CONTAINING PROTEIN 3"/>
    <property type="match status" value="1"/>
</dbReference>
<dbReference type="InterPro" id="IPR001763">
    <property type="entry name" value="Rhodanese-like_dom"/>
</dbReference>
<dbReference type="EMBL" id="ADBJ01000031">
    <property type="protein sequence ID" value="EFA80070.1"/>
    <property type="molecule type" value="Genomic_DNA"/>
</dbReference>
<dbReference type="GO" id="GO:0004792">
    <property type="term" value="F:thiosulfate-cyanide sulfurtransferase activity"/>
    <property type="evidence" value="ECO:0007669"/>
    <property type="project" value="TreeGrafter"/>
</dbReference>
<dbReference type="InterPro" id="IPR036873">
    <property type="entry name" value="Rhodanese-like_dom_sf"/>
</dbReference>
<organism evidence="2 3">
    <name type="scientific">Heterostelium pallidum (strain ATCC 26659 / Pp 5 / PN500)</name>
    <name type="common">Cellular slime mold</name>
    <name type="synonym">Polysphondylium pallidum</name>
    <dbReference type="NCBI Taxonomy" id="670386"/>
    <lineage>
        <taxon>Eukaryota</taxon>
        <taxon>Amoebozoa</taxon>
        <taxon>Evosea</taxon>
        <taxon>Eumycetozoa</taxon>
        <taxon>Dictyostelia</taxon>
        <taxon>Acytosteliales</taxon>
        <taxon>Acytosteliaceae</taxon>
        <taxon>Heterostelium</taxon>
    </lineage>
</organism>
<proteinExistence type="predicted"/>
<evidence type="ECO:0000313" key="3">
    <source>
        <dbReference type="Proteomes" id="UP000001396"/>
    </source>
</evidence>
<dbReference type="Gene3D" id="3.40.250.10">
    <property type="entry name" value="Rhodanese-like domain"/>
    <property type="match status" value="1"/>
</dbReference>
<dbReference type="PANTHER" id="PTHR44086">
    <property type="entry name" value="THIOSULFATE SULFURTRANSFERASE RDL2, MITOCHONDRIAL-RELATED"/>
    <property type="match status" value="1"/>
</dbReference>
<name>D3BDT9_HETP5</name>
<dbReference type="GeneID" id="31362373"/>
<dbReference type="OMA" id="GSAHDWY"/>
<sequence length="144" mass="16868">MTSLIQFNHITKNIVKVGECSIDFNQCHFITKQDLEILIRECLEFKNKPYTLIDVRNRKEVEETGKIETAYNLPLDEIESCFSLDDTNFELKYLFSKPQPTDNLIFYCLRGRRSGMAIEKFKSAGYLFLINYSGSAKEWFNLDI</sequence>
<dbReference type="AlphaFoldDB" id="D3BDT9"/>
<feature type="domain" description="Rhodanese" evidence="1">
    <location>
        <begin position="46"/>
        <end position="144"/>
    </location>
</feature>
<dbReference type="SMART" id="SM00450">
    <property type="entry name" value="RHOD"/>
    <property type="match status" value="1"/>
</dbReference>
<dbReference type="Pfam" id="PF00581">
    <property type="entry name" value="Rhodanese"/>
    <property type="match status" value="1"/>
</dbReference>
<dbReference type="GO" id="GO:0005739">
    <property type="term" value="C:mitochondrion"/>
    <property type="evidence" value="ECO:0007669"/>
    <property type="project" value="TreeGrafter"/>
</dbReference>
<dbReference type="SUPFAM" id="SSF52821">
    <property type="entry name" value="Rhodanese/Cell cycle control phosphatase"/>
    <property type="match status" value="1"/>
</dbReference>
<protein>
    <recommendedName>
        <fullName evidence="1">Rhodanese domain-containing protein</fullName>
    </recommendedName>
</protein>
<dbReference type="STRING" id="670386.D3BDT9"/>
<gene>
    <name evidence="2" type="ORF">PPL_06892</name>
</gene>
<evidence type="ECO:0000259" key="1">
    <source>
        <dbReference type="PROSITE" id="PS50206"/>
    </source>
</evidence>
<dbReference type="RefSeq" id="XP_020432190.1">
    <property type="nucleotide sequence ID" value="XM_020577742.1"/>
</dbReference>
<comment type="caution">
    <text evidence="2">The sequence shown here is derived from an EMBL/GenBank/DDBJ whole genome shotgun (WGS) entry which is preliminary data.</text>
</comment>
<dbReference type="PROSITE" id="PS50206">
    <property type="entry name" value="RHODANESE_3"/>
    <property type="match status" value="1"/>
</dbReference>
<dbReference type="InParanoid" id="D3BDT9"/>
<dbReference type="Proteomes" id="UP000001396">
    <property type="component" value="Unassembled WGS sequence"/>
</dbReference>
<keyword evidence="3" id="KW-1185">Reference proteome</keyword>
<reference evidence="2 3" key="1">
    <citation type="journal article" date="2011" name="Genome Res.">
        <title>Phylogeny-wide analysis of social amoeba genomes highlights ancient origins for complex intercellular communication.</title>
        <authorList>
            <person name="Heidel A.J."/>
            <person name="Lawal H.M."/>
            <person name="Felder M."/>
            <person name="Schilde C."/>
            <person name="Helps N.R."/>
            <person name="Tunggal B."/>
            <person name="Rivero F."/>
            <person name="John U."/>
            <person name="Schleicher M."/>
            <person name="Eichinger L."/>
            <person name="Platzer M."/>
            <person name="Noegel A.A."/>
            <person name="Schaap P."/>
            <person name="Gloeckner G."/>
        </authorList>
    </citation>
    <scope>NUCLEOTIDE SEQUENCE [LARGE SCALE GENOMIC DNA]</scope>
    <source>
        <strain evidence="3">ATCC 26659 / Pp 5 / PN500</strain>
    </source>
</reference>
<evidence type="ECO:0000313" key="2">
    <source>
        <dbReference type="EMBL" id="EFA80070.1"/>
    </source>
</evidence>
<accession>D3BDT9</accession>